<dbReference type="Proteomes" id="UP000747110">
    <property type="component" value="Unassembled WGS sequence"/>
</dbReference>
<reference evidence="2" key="1">
    <citation type="journal article" date="2021" name="Proc. Natl. Acad. Sci. U.S.A.">
        <title>Three genomes in the algal genus Volvox reveal the fate of a haploid sex-determining region after a transition to homothallism.</title>
        <authorList>
            <person name="Yamamoto K."/>
            <person name="Hamaji T."/>
            <person name="Kawai-Toyooka H."/>
            <person name="Matsuzaki R."/>
            <person name="Takahashi F."/>
            <person name="Nishimura Y."/>
            <person name="Kawachi M."/>
            <person name="Noguchi H."/>
            <person name="Minakuchi Y."/>
            <person name="Umen J.G."/>
            <person name="Toyoda A."/>
            <person name="Nozaki H."/>
        </authorList>
    </citation>
    <scope>NUCLEOTIDE SEQUENCE</scope>
    <source>
        <strain evidence="3">NIES-3785</strain>
        <strain evidence="2">NIES-3786</strain>
    </source>
</reference>
<evidence type="ECO:0000313" key="2">
    <source>
        <dbReference type="EMBL" id="GIL91175.1"/>
    </source>
</evidence>
<name>A0A8J4CYB0_9CHLO</name>
<gene>
    <name evidence="2" type="ORF">Vretifemale_18872</name>
    <name evidence="3" type="ORF">Vretimale_18814</name>
</gene>
<dbReference type="EMBL" id="BNCQ01000075">
    <property type="protein sequence ID" value="GIM16164.1"/>
    <property type="molecule type" value="Genomic_DNA"/>
</dbReference>
<evidence type="ECO:0000256" key="1">
    <source>
        <dbReference type="SAM" id="Coils"/>
    </source>
</evidence>
<feature type="coiled-coil region" evidence="1">
    <location>
        <begin position="5"/>
        <end position="41"/>
    </location>
</feature>
<dbReference type="AlphaFoldDB" id="A0A8J4CYB0"/>
<organism evidence="2 4">
    <name type="scientific">Volvox reticuliferus</name>
    <dbReference type="NCBI Taxonomy" id="1737510"/>
    <lineage>
        <taxon>Eukaryota</taxon>
        <taxon>Viridiplantae</taxon>
        <taxon>Chlorophyta</taxon>
        <taxon>core chlorophytes</taxon>
        <taxon>Chlorophyceae</taxon>
        <taxon>CS clade</taxon>
        <taxon>Chlamydomonadales</taxon>
        <taxon>Volvocaceae</taxon>
        <taxon>Volvox</taxon>
    </lineage>
</organism>
<evidence type="ECO:0000313" key="4">
    <source>
        <dbReference type="Proteomes" id="UP000747110"/>
    </source>
</evidence>
<keyword evidence="1" id="KW-0175">Coiled coil</keyword>
<dbReference type="EMBL" id="BNCP01000063">
    <property type="protein sequence ID" value="GIL91175.1"/>
    <property type="molecule type" value="Genomic_DNA"/>
</dbReference>
<accession>A0A8J4CYB0</accession>
<sequence length="238" mass="27200">MKADIRKMKADTRKMKAECRKMRAECRKMRAECRKRKAECRKRKAEWRKMLADTRKMTADTCKMLAANRKMTTDIIRKMKADENRERKAGNHEMKAEYQEVKLFLAKSNVRRVLNTAATRILLAADGQEFKKTRCTRFKVRGASDSGVKEAAMSLLDGLYTRTEQEADAVMTHCNKEDESELAEEVAEVVSLLTPALVTDSSPVGVRCGPELQCNQEGRLRFPDSFEKLALCENPPSR</sequence>
<protein>
    <submittedName>
        <fullName evidence="2">Uncharacterized protein</fullName>
    </submittedName>
</protein>
<keyword evidence="4" id="KW-1185">Reference proteome</keyword>
<dbReference type="Proteomes" id="UP000722791">
    <property type="component" value="Unassembled WGS sequence"/>
</dbReference>
<evidence type="ECO:0000313" key="3">
    <source>
        <dbReference type="EMBL" id="GIM16164.1"/>
    </source>
</evidence>
<comment type="caution">
    <text evidence="2">The sequence shown here is derived from an EMBL/GenBank/DDBJ whole genome shotgun (WGS) entry which is preliminary data.</text>
</comment>
<proteinExistence type="predicted"/>